<feature type="transmembrane region" description="Helical" evidence="6">
    <location>
        <begin position="217"/>
        <end position="235"/>
    </location>
</feature>
<evidence type="ECO:0000313" key="9">
    <source>
        <dbReference type="EMBL" id="MDF8264524.1"/>
    </source>
</evidence>
<keyword evidence="4 6" id="KW-0472">Membrane</keyword>
<feature type="transmembrane region" description="Helical" evidence="6">
    <location>
        <begin position="256"/>
        <end position="276"/>
    </location>
</feature>
<dbReference type="InterPro" id="IPR001516">
    <property type="entry name" value="Proton_antipo_N"/>
</dbReference>
<dbReference type="Pfam" id="PF00361">
    <property type="entry name" value="Proton_antipo_M"/>
    <property type="match status" value="1"/>
</dbReference>
<protein>
    <submittedName>
        <fullName evidence="9">NADH-quinone oxidoreductase subunit L</fullName>
    </submittedName>
</protein>
<dbReference type="PRINTS" id="PR01434">
    <property type="entry name" value="NADHDHGNASE5"/>
</dbReference>
<evidence type="ECO:0000256" key="3">
    <source>
        <dbReference type="ARBA" id="ARBA00022989"/>
    </source>
</evidence>
<evidence type="ECO:0000256" key="2">
    <source>
        <dbReference type="ARBA" id="ARBA00022692"/>
    </source>
</evidence>
<feature type="transmembrane region" description="Helical" evidence="6">
    <location>
        <begin position="120"/>
        <end position="137"/>
    </location>
</feature>
<comment type="caution">
    <text evidence="9">The sequence shown here is derived from an EMBL/GenBank/DDBJ whole genome shotgun (WGS) entry which is preliminary data.</text>
</comment>
<feature type="transmembrane region" description="Helical" evidence="6">
    <location>
        <begin position="314"/>
        <end position="335"/>
    </location>
</feature>
<feature type="transmembrane region" description="Helical" evidence="6">
    <location>
        <begin position="173"/>
        <end position="197"/>
    </location>
</feature>
<evidence type="ECO:0000259" key="8">
    <source>
        <dbReference type="Pfam" id="PF00662"/>
    </source>
</evidence>
<feature type="transmembrane region" description="Helical" evidence="6">
    <location>
        <begin position="513"/>
        <end position="535"/>
    </location>
</feature>
<feature type="domain" description="NADH-Ubiquinone oxidoreductase (complex I) chain 5 N-terminal" evidence="8">
    <location>
        <begin position="78"/>
        <end position="123"/>
    </location>
</feature>
<comment type="subcellular location">
    <subcellularLocation>
        <location evidence="1">Endomembrane system</location>
        <topology evidence="1">Multi-pass membrane protein</topology>
    </subcellularLocation>
    <subcellularLocation>
        <location evidence="5">Membrane</location>
        <topology evidence="5">Multi-pass membrane protein</topology>
    </subcellularLocation>
</comment>
<evidence type="ECO:0000259" key="7">
    <source>
        <dbReference type="Pfam" id="PF00361"/>
    </source>
</evidence>
<feature type="transmembrane region" description="Helical" evidence="6">
    <location>
        <begin position="547"/>
        <end position="567"/>
    </location>
</feature>
<dbReference type="InterPro" id="IPR003945">
    <property type="entry name" value="NU5C-like"/>
</dbReference>
<dbReference type="PANTHER" id="PTHR42829:SF2">
    <property type="entry name" value="NADH-UBIQUINONE OXIDOREDUCTASE CHAIN 5"/>
    <property type="match status" value="1"/>
</dbReference>
<organism evidence="9 10">
    <name type="scientific">Luteipulveratus flavus</name>
    <dbReference type="NCBI Taxonomy" id="3031728"/>
    <lineage>
        <taxon>Bacteria</taxon>
        <taxon>Bacillati</taxon>
        <taxon>Actinomycetota</taxon>
        <taxon>Actinomycetes</taxon>
        <taxon>Micrococcales</taxon>
        <taxon>Dermacoccaceae</taxon>
        <taxon>Luteipulveratus</taxon>
    </lineage>
</organism>
<evidence type="ECO:0000256" key="5">
    <source>
        <dbReference type="RuleBase" id="RU000320"/>
    </source>
</evidence>
<feature type="transmembrane region" description="Helical" evidence="6">
    <location>
        <begin position="143"/>
        <end position="161"/>
    </location>
</feature>
<feature type="transmembrane region" description="Helical" evidence="6">
    <location>
        <begin position="388"/>
        <end position="406"/>
    </location>
</feature>
<evidence type="ECO:0000256" key="1">
    <source>
        <dbReference type="ARBA" id="ARBA00004127"/>
    </source>
</evidence>
<feature type="transmembrane region" description="Helical" evidence="6">
    <location>
        <begin position="288"/>
        <end position="307"/>
    </location>
</feature>
<keyword evidence="3 6" id="KW-1133">Transmembrane helix</keyword>
<feature type="transmembrane region" description="Helical" evidence="6">
    <location>
        <begin position="12"/>
        <end position="30"/>
    </location>
</feature>
<keyword evidence="10" id="KW-1185">Reference proteome</keyword>
<reference evidence="9 10" key="1">
    <citation type="submission" date="2023-03" db="EMBL/GenBank/DDBJ databases">
        <title>YIM 133296 draft genome.</title>
        <authorList>
            <person name="Xiong L."/>
        </authorList>
    </citation>
    <scope>NUCLEOTIDE SEQUENCE [LARGE SCALE GENOMIC DNA]</scope>
    <source>
        <strain evidence="9 10">YIM 133296</strain>
    </source>
</reference>
<dbReference type="EMBL" id="JAROAV010000028">
    <property type="protein sequence ID" value="MDF8264524.1"/>
    <property type="molecule type" value="Genomic_DNA"/>
</dbReference>
<evidence type="ECO:0000256" key="6">
    <source>
        <dbReference type="SAM" id="Phobius"/>
    </source>
</evidence>
<accession>A0ABT6C6I9</accession>
<feature type="transmembrane region" description="Helical" evidence="6">
    <location>
        <begin position="355"/>
        <end position="376"/>
    </location>
</feature>
<dbReference type="RefSeq" id="WP_277191980.1">
    <property type="nucleotide sequence ID" value="NZ_JAROAV010000028.1"/>
</dbReference>
<feature type="transmembrane region" description="Helical" evidence="6">
    <location>
        <begin position="426"/>
        <end position="451"/>
    </location>
</feature>
<dbReference type="PANTHER" id="PTHR42829">
    <property type="entry name" value="NADH-UBIQUINONE OXIDOREDUCTASE CHAIN 5"/>
    <property type="match status" value="1"/>
</dbReference>
<feature type="transmembrane region" description="Helical" evidence="6">
    <location>
        <begin position="91"/>
        <end position="113"/>
    </location>
</feature>
<feature type="transmembrane region" description="Helical" evidence="6">
    <location>
        <begin position="649"/>
        <end position="667"/>
    </location>
</feature>
<evidence type="ECO:0000256" key="4">
    <source>
        <dbReference type="ARBA" id="ARBA00023136"/>
    </source>
</evidence>
<name>A0ABT6C6I9_9MICO</name>
<feature type="domain" description="NADH:quinone oxidoreductase/Mrp antiporter transmembrane" evidence="7">
    <location>
        <begin position="140"/>
        <end position="416"/>
    </location>
</feature>
<proteinExistence type="predicted"/>
<keyword evidence="2 5" id="KW-0812">Transmembrane</keyword>
<dbReference type="Proteomes" id="UP001528912">
    <property type="component" value="Unassembled WGS sequence"/>
</dbReference>
<feature type="transmembrane region" description="Helical" evidence="6">
    <location>
        <begin position="37"/>
        <end position="57"/>
    </location>
</feature>
<dbReference type="Pfam" id="PF00662">
    <property type="entry name" value="Proton_antipo_N"/>
    <property type="match status" value="1"/>
</dbReference>
<evidence type="ECO:0000313" key="10">
    <source>
        <dbReference type="Proteomes" id="UP001528912"/>
    </source>
</evidence>
<dbReference type="InterPro" id="IPR001750">
    <property type="entry name" value="ND/Mrp_TM"/>
</dbReference>
<sequence length="668" mass="70532">MNLGIDAPVQPSHLAILLPALGAVVTLVLVRRSSRLAATIAMGASFLGLFGACALLAQQVEGDVARSPRTIGDLALGGGVTAPLRLLVDDWSVLVCVAVALVAFVVQTFARWYLWTDPRYRQFAATVGLFTAAMQLVVLSGDLVLTLVGWELMGWCSYLLIGHESEREKARRAAYKAFLVTRFADAPLLVGIAALAVGARSTDIPTVLRFWLTEPHASATTLTVAVLGIVCGVLGKSAQIPFQDWLPDAMEGPTPASALIHAATMVAAGTVVLARLLPLVQHADHVRLLLVLLAGGTTVVAALLAFFQQDLKKLLAWSTVSQVGIMLTALGVLPVGSGPDTAITHLIGHAAFKALLFLMFGWATVLVGGTVVPRISGVVRRYPELRRMLAVGFLALAGVPPLVGFVSKDLILDSAAHHAADGDGPALLGLVLLGITTVLTAAYAMRAWLIVHHSTVLERRDDRESFEDSYSVENVGIVELFRDSPQVDEWGREIPVADWVASADHDLEPQPGLLPSTGLLILSFLSVVGGAVVASPLLDLDWQSPDWLLIAAALLLMVAAALLVRVASLGTTYGDASERLPQSWRLLASRGLGVDDAYVGLVVRPVLALARTVASLDARLDRGVEATPGLIRSLGDRTSGVHTRRPTSGLLAVVGGVLVVGVLGVALW</sequence>
<gene>
    <name evidence="9" type="ORF">P4R38_09750</name>
</gene>